<dbReference type="FunFam" id="3.40.50.720:FF:000111">
    <property type="entry name" value="Glucose-6-phosphate 1-dehydrogenase"/>
    <property type="match status" value="1"/>
</dbReference>
<keyword evidence="4 8" id="KW-0521">NADP</keyword>
<dbReference type="PANTHER" id="PTHR23429">
    <property type="entry name" value="GLUCOSE-6-PHOSPHATE 1-DEHYDROGENASE G6PD"/>
    <property type="match status" value="1"/>
</dbReference>
<dbReference type="EMBL" id="OX597828">
    <property type="protein sequence ID" value="CAI9734260.1"/>
    <property type="molecule type" value="Genomic_DNA"/>
</dbReference>
<dbReference type="NCBIfam" id="TIGR00871">
    <property type="entry name" value="zwf"/>
    <property type="match status" value="1"/>
</dbReference>
<dbReference type="GO" id="GO:0006006">
    <property type="term" value="P:glucose metabolic process"/>
    <property type="evidence" value="ECO:0007669"/>
    <property type="project" value="UniProtKB-KW"/>
</dbReference>
<dbReference type="Pfam" id="PF00479">
    <property type="entry name" value="G6PD_N"/>
    <property type="match status" value="1"/>
</dbReference>
<keyword evidence="6 8" id="KW-0119">Carbohydrate metabolism</keyword>
<dbReference type="HAMAP" id="MF_00966">
    <property type="entry name" value="G6PD"/>
    <property type="match status" value="1"/>
</dbReference>
<dbReference type="InterPro" id="IPR019796">
    <property type="entry name" value="G6P_DH_AS"/>
</dbReference>
<comment type="similarity">
    <text evidence="2 8">Belongs to the glucose-6-phosphate dehydrogenase family.</text>
</comment>
<keyword evidence="12" id="KW-1185">Reference proteome</keyword>
<comment type="function">
    <text evidence="8">Catalyzes the rate-limiting step of the oxidative pentose-phosphate pathway, which represents a route for the dissimilation of carbohydrates besides glycolysis.</text>
</comment>
<dbReference type="InterPro" id="IPR001282">
    <property type="entry name" value="G6P_DH"/>
</dbReference>
<evidence type="ECO:0000256" key="3">
    <source>
        <dbReference type="ARBA" id="ARBA00022526"/>
    </source>
</evidence>
<dbReference type="PROSITE" id="PS00069">
    <property type="entry name" value="G6P_DEHYDROGENASE"/>
    <property type="match status" value="1"/>
</dbReference>
<dbReference type="InterPro" id="IPR022674">
    <property type="entry name" value="G6P_DH_NAD-bd"/>
</dbReference>
<proteinExistence type="inferred from homology"/>
<comment type="pathway">
    <text evidence="1 8">Carbohydrate degradation; pentose phosphate pathway; D-ribulose 5-phosphate from D-glucose 6-phosphate (oxidative stage): step 1/3.</text>
</comment>
<reference evidence="11" key="1">
    <citation type="submission" date="2023-08" db="EMBL/GenBank/DDBJ databases">
        <authorList>
            <person name="Alioto T."/>
            <person name="Alioto T."/>
            <person name="Gomez Garrido J."/>
        </authorList>
    </citation>
    <scope>NUCLEOTIDE SEQUENCE</scope>
</reference>
<keyword evidence="5 8" id="KW-0560">Oxidoreductase</keyword>
<dbReference type="AlphaFoldDB" id="A0AA36BGZ6"/>
<dbReference type="PIRSF" id="PIRSF000110">
    <property type="entry name" value="G6PD"/>
    <property type="match status" value="1"/>
</dbReference>
<evidence type="ECO:0000256" key="2">
    <source>
        <dbReference type="ARBA" id="ARBA00009975"/>
    </source>
</evidence>
<evidence type="ECO:0000259" key="10">
    <source>
        <dbReference type="Pfam" id="PF02781"/>
    </source>
</evidence>
<evidence type="ECO:0000256" key="1">
    <source>
        <dbReference type="ARBA" id="ARBA00004937"/>
    </source>
</evidence>
<dbReference type="Gene3D" id="3.30.360.10">
    <property type="entry name" value="Dihydrodipicolinate Reductase, domain 2"/>
    <property type="match status" value="1"/>
</dbReference>
<dbReference type="EC" id="1.1.1.49" evidence="8"/>
<dbReference type="GO" id="GO:0005829">
    <property type="term" value="C:cytosol"/>
    <property type="evidence" value="ECO:0007669"/>
    <property type="project" value="TreeGrafter"/>
</dbReference>
<dbReference type="GO" id="GO:0004345">
    <property type="term" value="F:glucose-6-phosphate dehydrogenase activity"/>
    <property type="evidence" value="ECO:0007669"/>
    <property type="project" value="UniProtKB-EC"/>
</dbReference>
<evidence type="ECO:0000256" key="7">
    <source>
        <dbReference type="ARBA" id="ARBA00047696"/>
    </source>
</evidence>
<dbReference type="Pfam" id="PF02781">
    <property type="entry name" value="G6PD_C"/>
    <property type="match status" value="1"/>
</dbReference>
<dbReference type="Proteomes" id="UP001162480">
    <property type="component" value="Chromosome 15"/>
</dbReference>
<feature type="domain" description="Glucose-6-phosphate dehydrogenase C-terminal" evidence="10">
    <location>
        <begin position="214"/>
        <end position="502"/>
    </location>
</feature>
<feature type="domain" description="Glucose-6-phosphate dehydrogenase NAD-binding" evidence="9">
    <location>
        <begin position="39"/>
        <end position="212"/>
    </location>
</feature>
<dbReference type="SUPFAM" id="SSF55347">
    <property type="entry name" value="Glyceraldehyde-3-phosphate dehydrogenase-like, C-terminal domain"/>
    <property type="match status" value="1"/>
</dbReference>
<evidence type="ECO:0000259" key="9">
    <source>
        <dbReference type="Pfam" id="PF00479"/>
    </source>
</evidence>
<organism evidence="11 12">
    <name type="scientific">Octopus vulgaris</name>
    <name type="common">Common octopus</name>
    <dbReference type="NCBI Taxonomy" id="6645"/>
    <lineage>
        <taxon>Eukaryota</taxon>
        <taxon>Metazoa</taxon>
        <taxon>Spiralia</taxon>
        <taxon>Lophotrochozoa</taxon>
        <taxon>Mollusca</taxon>
        <taxon>Cephalopoda</taxon>
        <taxon>Coleoidea</taxon>
        <taxon>Octopodiformes</taxon>
        <taxon>Octopoda</taxon>
        <taxon>Incirrata</taxon>
        <taxon>Octopodidae</taxon>
        <taxon>Octopus</taxon>
    </lineage>
</organism>
<name>A0AA36BGZ6_OCTVU</name>
<dbReference type="PANTHER" id="PTHR23429:SF0">
    <property type="entry name" value="GLUCOSE-6-PHOSPHATE 1-DEHYDROGENASE"/>
    <property type="match status" value="1"/>
</dbReference>
<evidence type="ECO:0000313" key="12">
    <source>
        <dbReference type="Proteomes" id="UP001162480"/>
    </source>
</evidence>
<evidence type="ECO:0000256" key="4">
    <source>
        <dbReference type="ARBA" id="ARBA00022857"/>
    </source>
</evidence>
<protein>
    <recommendedName>
        <fullName evidence="8">Glucose-6-phosphate 1-dehydrogenase</fullName>
        <ecNumber evidence="8">1.1.1.49</ecNumber>
    </recommendedName>
</protein>
<dbReference type="GO" id="GO:0050661">
    <property type="term" value="F:NADP binding"/>
    <property type="evidence" value="ECO:0007669"/>
    <property type="project" value="InterPro"/>
</dbReference>
<evidence type="ECO:0000313" key="11">
    <source>
        <dbReference type="EMBL" id="CAI9734260.1"/>
    </source>
</evidence>
<dbReference type="SUPFAM" id="SSF51735">
    <property type="entry name" value="NAD(P)-binding Rossmann-fold domains"/>
    <property type="match status" value="1"/>
</dbReference>
<evidence type="ECO:0000256" key="5">
    <source>
        <dbReference type="ARBA" id="ARBA00023002"/>
    </source>
</evidence>
<dbReference type="Gene3D" id="3.40.50.720">
    <property type="entry name" value="NAD(P)-binding Rossmann-like Domain"/>
    <property type="match status" value="1"/>
</dbReference>
<evidence type="ECO:0000256" key="6">
    <source>
        <dbReference type="ARBA" id="ARBA00023277"/>
    </source>
</evidence>
<dbReference type="GO" id="GO:0009051">
    <property type="term" value="P:pentose-phosphate shunt, oxidative branch"/>
    <property type="evidence" value="ECO:0007669"/>
    <property type="project" value="TreeGrafter"/>
</dbReference>
<comment type="catalytic activity">
    <reaction evidence="7">
        <text>D-glucose 6-phosphate + NADP(+) = 6-phospho-D-glucono-1,5-lactone + NADPH + H(+)</text>
        <dbReference type="Rhea" id="RHEA:15841"/>
        <dbReference type="ChEBI" id="CHEBI:15378"/>
        <dbReference type="ChEBI" id="CHEBI:57783"/>
        <dbReference type="ChEBI" id="CHEBI:57955"/>
        <dbReference type="ChEBI" id="CHEBI:58349"/>
        <dbReference type="ChEBI" id="CHEBI:61548"/>
        <dbReference type="EC" id="1.1.1.49"/>
    </reaction>
    <physiologicalReaction direction="left-to-right" evidence="7">
        <dbReference type="Rhea" id="RHEA:15842"/>
    </physiologicalReaction>
</comment>
<dbReference type="InterPro" id="IPR036291">
    <property type="entry name" value="NAD(P)-bd_dom_sf"/>
</dbReference>
<dbReference type="InterPro" id="IPR022675">
    <property type="entry name" value="G6P_DH_C"/>
</dbReference>
<evidence type="ECO:0000256" key="8">
    <source>
        <dbReference type="RuleBase" id="RU362120"/>
    </source>
</evidence>
<dbReference type="PRINTS" id="PR00079">
    <property type="entry name" value="G6PDHDRGNASE"/>
</dbReference>
<sequence length="518" mass="59409">MQNQDAEPGIPHVTATECYEQFLGAVHACTDSSHAHVFIILGASGDLARKKIYPTLWCLFRDKLLPPETYFIGFARSKLEMSDIFKKVQPYMKVKSDEMELLQSFFKINEYMSGNYDSQEDFEKLNELLEAKGKCNRIFYLALPPNIFEPATAQIKGVCMAHESRFTRIIIEKPFGRDLDSYTALSEHISSMFPEEQIYRIDHYLGKEMVQNLMIFRFGNLIFNPIWNNSHVSSVVISFKEPIGTQGRGGYFDQSGIIRDVMQNHLLQLLSIVAMDQPSSTSAEDIRNEKVKVLKCIEPPEMKNVVLGQYVGDPDTEGDSAKGYLDDPTVPDDSVTPTFAAAVLFVNNERWKGVPFILRCGKALNERKAEIRIQFQDVPSNIFNRGCIKRNELVFRVQPREAIYMKVMTKLPGMSFNCEESELDLTFENRFMDAKFPDAYERLLIDVFAGSQMNFVRSDELYEAWRIFTPFLDEIESSKAKPIPYKFGSRGPTEYDTLTKSFNFVYSGTYRWTDASKI</sequence>
<gene>
    <name evidence="11" type="ORF">OCTVUL_1B004285</name>
</gene>
<keyword evidence="3 8" id="KW-0313">Glucose metabolism</keyword>
<accession>A0AA36BGZ6</accession>